<keyword evidence="3" id="KW-1185">Reference proteome</keyword>
<dbReference type="InterPro" id="IPR051783">
    <property type="entry name" value="NAD(P)-dependent_oxidoreduct"/>
</dbReference>
<evidence type="ECO:0000259" key="1">
    <source>
        <dbReference type="Pfam" id="PF04321"/>
    </source>
</evidence>
<feature type="domain" description="RmlD-like substrate binding" evidence="1">
    <location>
        <begin position="73"/>
        <end position="226"/>
    </location>
</feature>
<protein>
    <submittedName>
        <fullName evidence="2">Sugar nucleotide-binding protein</fullName>
    </submittedName>
</protein>
<dbReference type="EMBL" id="JBHRTI010000003">
    <property type="protein sequence ID" value="MFC3147298.1"/>
    <property type="molecule type" value="Genomic_DNA"/>
</dbReference>
<dbReference type="PANTHER" id="PTHR48079">
    <property type="entry name" value="PROTEIN YEEZ"/>
    <property type="match status" value="1"/>
</dbReference>
<reference evidence="3" key="1">
    <citation type="journal article" date="2019" name="Int. J. Syst. Evol. Microbiol.">
        <title>The Global Catalogue of Microorganisms (GCM) 10K type strain sequencing project: providing services to taxonomists for standard genome sequencing and annotation.</title>
        <authorList>
            <consortium name="The Broad Institute Genomics Platform"/>
            <consortium name="The Broad Institute Genome Sequencing Center for Infectious Disease"/>
            <person name="Wu L."/>
            <person name="Ma J."/>
        </authorList>
    </citation>
    <scope>NUCLEOTIDE SEQUENCE [LARGE SCALE GENOMIC DNA]</scope>
    <source>
        <strain evidence="3">KCTC 52168</strain>
    </source>
</reference>
<evidence type="ECO:0000313" key="3">
    <source>
        <dbReference type="Proteomes" id="UP001595556"/>
    </source>
</evidence>
<dbReference type="SUPFAM" id="SSF51735">
    <property type="entry name" value="NAD(P)-binding Rossmann-fold domains"/>
    <property type="match status" value="1"/>
</dbReference>
<dbReference type="RefSeq" id="WP_377302193.1">
    <property type="nucleotide sequence ID" value="NZ_CP180191.1"/>
</dbReference>
<gene>
    <name evidence="2" type="ORF">ACFOEN_06565</name>
</gene>
<name>A0ABV7H3G4_9BURK</name>
<dbReference type="Proteomes" id="UP001595556">
    <property type="component" value="Unassembled WGS sequence"/>
</dbReference>
<evidence type="ECO:0000313" key="2">
    <source>
        <dbReference type="EMBL" id="MFC3147298.1"/>
    </source>
</evidence>
<dbReference type="InterPro" id="IPR029903">
    <property type="entry name" value="RmlD-like-bd"/>
</dbReference>
<accession>A0ABV7H3G4</accession>
<dbReference type="Gene3D" id="3.40.50.720">
    <property type="entry name" value="NAD(P)-binding Rossmann-like Domain"/>
    <property type="match status" value="1"/>
</dbReference>
<sequence>MTSRMAVTGTGRSARSADARPRGLRWAALDLDAHRGAPQERRRNVAALARWCIYLAPPPNEGEGDPRLQRFLAQFAGTRLAYVSTSGVYGDCGGARFDETRPVRPESARGKRRVAAERLLRERTRRGGLASSILRAPGIYGANRLPIERLEKGTPALQAADDVFTNHIHADDLARLCIAALFRARGGRVFHASDDSEMKMGEYFDLVAETFALPRAPRLPVAELRAQVSPALWSFMRESRRLDNSRIKRELRVALRYPTVQSGVSAAHAEFSKTATYIG</sequence>
<dbReference type="Pfam" id="PF04321">
    <property type="entry name" value="RmlD_sub_bind"/>
    <property type="match status" value="1"/>
</dbReference>
<proteinExistence type="predicted"/>
<dbReference type="InterPro" id="IPR036291">
    <property type="entry name" value="NAD(P)-bd_dom_sf"/>
</dbReference>
<dbReference type="PANTHER" id="PTHR48079:SF6">
    <property type="entry name" value="NAD(P)-BINDING DOMAIN-CONTAINING PROTEIN-RELATED"/>
    <property type="match status" value="1"/>
</dbReference>
<organism evidence="2 3">
    <name type="scientific">Piscinibacterium candidicorallinum</name>
    <dbReference type="NCBI Taxonomy" id="1793872"/>
    <lineage>
        <taxon>Bacteria</taxon>
        <taxon>Pseudomonadati</taxon>
        <taxon>Pseudomonadota</taxon>
        <taxon>Betaproteobacteria</taxon>
        <taxon>Burkholderiales</taxon>
        <taxon>Piscinibacterium</taxon>
    </lineage>
</organism>
<comment type="caution">
    <text evidence="2">The sequence shown here is derived from an EMBL/GenBank/DDBJ whole genome shotgun (WGS) entry which is preliminary data.</text>
</comment>